<dbReference type="InterPro" id="IPR043502">
    <property type="entry name" value="DNA/RNA_pol_sf"/>
</dbReference>
<evidence type="ECO:0000256" key="2">
    <source>
        <dbReference type="ARBA" id="ARBA00005755"/>
    </source>
</evidence>
<feature type="compositionally biased region" description="Low complexity" evidence="14">
    <location>
        <begin position="590"/>
        <end position="600"/>
    </location>
</feature>
<dbReference type="Pfam" id="PF03104">
    <property type="entry name" value="DNA_pol_B_exo1"/>
    <property type="match status" value="1"/>
</dbReference>
<dbReference type="PANTHER" id="PTHR45812:SF1">
    <property type="entry name" value="DNA POLYMERASE ZETA CATALYTIC SUBUNIT"/>
    <property type="match status" value="1"/>
</dbReference>
<name>A0A0T6B458_9SCAR</name>
<evidence type="ECO:0000256" key="10">
    <source>
        <dbReference type="ARBA" id="ARBA00023014"/>
    </source>
</evidence>
<dbReference type="GO" id="GO:0003677">
    <property type="term" value="F:DNA binding"/>
    <property type="evidence" value="ECO:0007669"/>
    <property type="project" value="UniProtKB-KW"/>
</dbReference>
<evidence type="ECO:0000256" key="3">
    <source>
        <dbReference type="ARBA" id="ARBA00022679"/>
    </source>
</evidence>
<dbReference type="GO" id="GO:0006260">
    <property type="term" value="P:DNA replication"/>
    <property type="evidence" value="ECO:0007669"/>
    <property type="project" value="UniProtKB-KW"/>
</dbReference>
<evidence type="ECO:0000256" key="7">
    <source>
        <dbReference type="ARBA" id="ARBA00022833"/>
    </source>
</evidence>
<dbReference type="Gene3D" id="1.10.287.690">
    <property type="entry name" value="Helix hairpin bin"/>
    <property type="match status" value="1"/>
</dbReference>
<feature type="region of interest" description="Disordered" evidence="14">
    <location>
        <begin position="590"/>
        <end position="615"/>
    </location>
</feature>
<dbReference type="InterPro" id="IPR006172">
    <property type="entry name" value="DNA-dir_DNA_pol_B"/>
</dbReference>
<keyword evidence="6" id="KW-0227">DNA damage</keyword>
<keyword evidence="5" id="KW-0479">Metal-binding</keyword>
<comment type="cofactor">
    <cofactor evidence="1">
        <name>[4Fe-4S] cluster</name>
        <dbReference type="ChEBI" id="CHEBI:49883"/>
    </cofactor>
</comment>
<dbReference type="SMART" id="SM00486">
    <property type="entry name" value="POLBc"/>
    <property type="match status" value="1"/>
</dbReference>
<evidence type="ECO:0000313" key="18">
    <source>
        <dbReference type="Proteomes" id="UP000051574"/>
    </source>
</evidence>
<evidence type="ECO:0000256" key="5">
    <source>
        <dbReference type="ARBA" id="ARBA00022723"/>
    </source>
</evidence>
<dbReference type="InterPro" id="IPR042087">
    <property type="entry name" value="DNA_pol_B_thumb"/>
</dbReference>
<evidence type="ECO:0000256" key="14">
    <source>
        <dbReference type="SAM" id="MobiDB-lite"/>
    </source>
</evidence>
<dbReference type="PRINTS" id="PR00106">
    <property type="entry name" value="DNAPOLB"/>
</dbReference>
<keyword evidence="4 13" id="KW-0548">Nucleotidyltransferase</keyword>
<proteinExistence type="inferred from homology"/>
<keyword evidence="10" id="KW-0411">Iron-sulfur</keyword>
<dbReference type="FunFam" id="3.30.420.10:FF:000024">
    <property type="entry name" value="DNA polymerase zeta catalytic subunit"/>
    <property type="match status" value="1"/>
</dbReference>
<dbReference type="InterPro" id="IPR006133">
    <property type="entry name" value="DNA-dir_DNA_pol_B_exonuc"/>
</dbReference>
<evidence type="ECO:0000256" key="1">
    <source>
        <dbReference type="ARBA" id="ARBA00001966"/>
    </source>
</evidence>
<evidence type="ECO:0000259" key="16">
    <source>
        <dbReference type="Pfam" id="PF03104"/>
    </source>
</evidence>
<dbReference type="EMBL" id="LJIG01009898">
    <property type="protein sequence ID" value="KRT82159.1"/>
    <property type="molecule type" value="Genomic_DNA"/>
</dbReference>
<dbReference type="GO" id="GO:0042276">
    <property type="term" value="P:error-prone translesion synthesis"/>
    <property type="evidence" value="ECO:0007669"/>
    <property type="project" value="TreeGrafter"/>
</dbReference>
<keyword evidence="18" id="KW-1185">Reference proteome</keyword>
<dbReference type="GO" id="GO:0003887">
    <property type="term" value="F:DNA-directed DNA polymerase activity"/>
    <property type="evidence" value="ECO:0007669"/>
    <property type="project" value="UniProtKB-KW"/>
</dbReference>
<organism evidence="17 18">
    <name type="scientific">Oryctes borbonicus</name>
    <dbReference type="NCBI Taxonomy" id="1629725"/>
    <lineage>
        <taxon>Eukaryota</taxon>
        <taxon>Metazoa</taxon>
        <taxon>Ecdysozoa</taxon>
        <taxon>Arthropoda</taxon>
        <taxon>Hexapoda</taxon>
        <taxon>Insecta</taxon>
        <taxon>Pterygota</taxon>
        <taxon>Neoptera</taxon>
        <taxon>Endopterygota</taxon>
        <taxon>Coleoptera</taxon>
        <taxon>Polyphaga</taxon>
        <taxon>Scarabaeiformia</taxon>
        <taxon>Scarabaeidae</taxon>
        <taxon>Dynastinae</taxon>
        <taxon>Oryctes</taxon>
    </lineage>
</organism>
<dbReference type="InterPro" id="IPR036397">
    <property type="entry name" value="RNaseH_sf"/>
</dbReference>
<dbReference type="SUPFAM" id="SSF53098">
    <property type="entry name" value="Ribonuclease H-like"/>
    <property type="match status" value="1"/>
</dbReference>
<dbReference type="AlphaFoldDB" id="A0A0T6B458"/>
<keyword evidence="13" id="KW-0238">DNA-binding</keyword>
<evidence type="ECO:0000256" key="13">
    <source>
        <dbReference type="RuleBase" id="RU000442"/>
    </source>
</evidence>
<dbReference type="CDD" id="cd05778">
    <property type="entry name" value="DNA_polB_zeta_exo"/>
    <property type="match status" value="1"/>
</dbReference>
<dbReference type="GO" id="GO:0046872">
    <property type="term" value="F:metal ion binding"/>
    <property type="evidence" value="ECO:0007669"/>
    <property type="project" value="UniProtKB-KW"/>
</dbReference>
<keyword evidence="13" id="KW-0235">DNA replication</keyword>
<dbReference type="Pfam" id="PF00136">
    <property type="entry name" value="DNA_pol_B"/>
    <property type="match status" value="1"/>
</dbReference>
<dbReference type="GO" id="GO:0005634">
    <property type="term" value="C:nucleus"/>
    <property type="evidence" value="ECO:0007669"/>
    <property type="project" value="TreeGrafter"/>
</dbReference>
<evidence type="ECO:0000313" key="17">
    <source>
        <dbReference type="EMBL" id="KRT82159.1"/>
    </source>
</evidence>
<dbReference type="InterPro" id="IPR017964">
    <property type="entry name" value="DNA-dir_DNA_pol_B_CS"/>
</dbReference>
<dbReference type="Gene3D" id="3.90.1600.10">
    <property type="entry name" value="Palm domain of DNA polymerase"/>
    <property type="match status" value="1"/>
</dbReference>
<accession>A0A0T6B458</accession>
<sequence length="1218" mass="138600">MCTYKPKEKAQLKSMRKDLAPVVQFSTEDNLKLDTQNEFDTTLITPYQKVRTTMQIQHNKIASEMDENKTNQNAISQEQNIFTPLITLNCQNIATQPPVPKQFFASLERISPNMPRQSQKNVGTSSQKLLQTKLVEQNRDIQIESGPSLLTPYQKQFRNMKGESQNILNTALITPHKKEYSTLSQNDPQVYLDDTQLSSSSASLSDDIFSPNMPNSFSSEVFTPIEDKNQEIDRQALDPAELYDEKNKYIPQAGTSKFTDAQKLTQISESSDEISTPKPISLNSNGSIFTENELKLSANSGKDSEKSSEIDPVAPYQKENVGFEVGEGLCKSKIESSGSEITPYQKEQNLHRSDLILTTCLNIFEFADQNLPSESGCKIIVPKFQPPSRDFIEATMQEFNIPMESHQEPFYSDVKDVTGPMEVGVRILKIPSNKIVDITEFESSFKGINCYRKALLEHMYPNEKITNRDIYNYKMSFCKSTNCIIIPAKLPPSREEVELWLKSKLEKKQNILKVIARKKIIIPCSPGADNCSDDSLTVSPCASLDETLKNVRKITEDETSKSSLETIFDNTSTIIKKTDSLKCHRKGISQNSSLKSNQSSENTFNSQELDTTKQRRRDSCQITGVTLDRTNNFAISCDNLQNAKAVSEYLHLTVFSMELIIETRNDYKPNPSHDAIKGIVYQIFNDVPEDDLRKRSVKGCFLLNNMPISPTRIKFSIVDGIFINNDETTRIFETETDMMTKFVEFLVDCDPDILIGYEIQMLSWGYLIERGYTLNLNLISLLSRVPQSTKSKPEDDLSDLTIPGRIILDFWRLLRHEIALQSYTFENIVYHILHQRVPLYSFRNITFWWNHVSGLYRNKVLRYYFYRVEAILRIMDQLDLIGRTSELAKLFGIQFFEVLSRGSQFRVESMMLRLAKPLNYIPVSPSVQQRASMRAPESLPLIMEPESKFYVDPVIVLDFQSLYPSMIIAYNYCFSTCLGRIEHLGHDIPFEFGATQLKVPRKYIKRLSRKDLINISPCGVGFVKKTVREGILPRMLQEILDTRLMVKKSLKKNAGNKTLEKVLDARQLGLKLIANVTYGYTAANFSGRMPCIEVGDSVVSKGRETLQRAINLVEKTPKWGAKVVYGDTDSIFVLVPGKSRQEAFKIGAEIAEAVTNDNPSPVKLKLEKVFHPCILQTKKRYVGYMYESPEQDEPEYLAKGIETVRRDGCPAVAKVGTR</sequence>
<keyword evidence="8 13" id="KW-0239">DNA-directed DNA polymerase</keyword>
<evidence type="ECO:0000256" key="6">
    <source>
        <dbReference type="ARBA" id="ARBA00022763"/>
    </source>
</evidence>
<evidence type="ECO:0000256" key="9">
    <source>
        <dbReference type="ARBA" id="ARBA00023004"/>
    </source>
</evidence>
<dbReference type="Proteomes" id="UP000051574">
    <property type="component" value="Unassembled WGS sequence"/>
</dbReference>
<comment type="similarity">
    <text evidence="2 13">Belongs to the DNA polymerase type-B family.</text>
</comment>
<dbReference type="SUPFAM" id="SSF56672">
    <property type="entry name" value="DNA/RNA polymerases"/>
    <property type="match status" value="1"/>
</dbReference>
<keyword evidence="7" id="KW-0862">Zinc</keyword>
<dbReference type="GO" id="GO:0051536">
    <property type="term" value="F:iron-sulfur cluster binding"/>
    <property type="evidence" value="ECO:0007669"/>
    <property type="project" value="UniProtKB-KW"/>
</dbReference>
<dbReference type="GO" id="GO:0016035">
    <property type="term" value="C:zeta DNA polymerase complex"/>
    <property type="evidence" value="ECO:0007669"/>
    <property type="project" value="InterPro"/>
</dbReference>
<dbReference type="PROSITE" id="PS00116">
    <property type="entry name" value="DNA_POLYMERASE_B"/>
    <property type="match status" value="1"/>
</dbReference>
<gene>
    <name evidence="17" type="ORF">AMK59_4402</name>
</gene>
<evidence type="ECO:0000259" key="15">
    <source>
        <dbReference type="Pfam" id="PF00136"/>
    </source>
</evidence>
<dbReference type="Gene3D" id="1.10.132.60">
    <property type="entry name" value="DNA polymerase family B, C-terminal domain"/>
    <property type="match status" value="1"/>
</dbReference>
<protein>
    <recommendedName>
        <fullName evidence="13">DNA polymerase</fullName>
        <ecNumber evidence="13">2.7.7.7</ecNumber>
    </recommendedName>
</protein>
<dbReference type="InterPro" id="IPR023211">
    <property type="entry name" value="DNA_pol_palm_dom_sf"/>
</dbReference>
<keyword evidence="11" id="KW-0234">DNA repair</keyword>
<keyword evidence="3 13" id="KW-0808">Transferase</keyword>
<evidence type="ECO:0000256" key="12">
    <source>
        <dbReference type="ARBA" id="ARBA00049244"/>
    </source>
</evidence>
<dbReference type="Gene3D" id="3.30.420.10">
    <property type="entry name" value="Ribonuclease H-like superfamily/Ribonuclease H"/>
    <property type="match status" value="1"/>
</dbReference>
<dbReference type="GO" id="GO:0000166">
    <property type="term" value="F:nucleotide binding"/>
    <property type="evidence" value="ECO:0007669"/>
    <property type="project" value="InterPro"/>
</dbReference>
<feature type="domain" description="DNA-directed DNA polymerase family B multifunctional" evidence="15">
    <location>
        <begin position="895"/>
        <end position="1216"/>
    </location>
</feature>
<dbReference type="InterPro" id="IPR030559">
    <property type="entry name" value="PolZ_Rev3"/>
</dbReference>
<reference evidence="17 18" key="1">
    <citation type="submission" date="2015-09" db="EMBL/GenBank/DDBJ databases">
        <title>Draft genome of the scarab beetle Oryctes borbonicus.</title>
        <authorList>
            <person name="Meyer J.M."/>
            <person name="Markov G.V."/>
            <person name="Baskaran P."/>
            <person name="Herrmann M."/>
            <person name="Sommer R.J."/>
            <person name="Roedelsperger C."/>
        </authorList>
    </citation>
    <scope>NUCLEOTIDE SEQUENCE [LARGE SCALE GENOMIC DNA]</scope>
    <source>
        <strain evidence="17">OB123</strain>
        <tissue evidence="17">Whole animal</tissue>
    </source>
</reference>
<evidence type="ECO:0000256" key="8">
    <source>
        <dbReference type="ARBA" id="ARBA00022932"/>
    </source>
</evidence>
<dbReference type="InterPro" id="IPR006134">
    <property type="entry name" value="DNA-dir_DNA_pol_B_multi_dom"/>
</dbReference>
<dbReference type="OrthoDB" id="2414538at2759"/>
<comment type="caution">
    <text evidence="17">The sequence shown here is derived from an EMBL/GenBank/DDBJ whole genome shotgun (WGS) entry which is preliminary data.</text>
</comment>
<feature type="domain" description="DNA-directed DNA polymerase family B exonuclease" evidence="16">
    <location>
        <begin position="633"/>
        <end position="827"/>
    </location>
</feature>
<keyword evidence="9" id="KW-0408">Iron</keyword>
<comment type="catalytic activity">
    <reaction evidence="12 13">
        <text>DNA(n) + a 2'-deoxyribonucleoside 5'-triphosphate = DNA(n+1) + diphosphate</text>
        <dbReference type="Rhea" id="RHEA:22508"/>
        <dbReference type="Rhea" id="RHEA-COMP:17339"/>
        <dbReference type="Rhea" id="RHEA-COMP:17340"/>
        <dbReference type="ChEBI" id="CHEBI:33019"/>
        <dbReference type="ChEBI" id="CHEBI:61560"/>
        <dbReference type="ChEBI" id="CHEBI:173112"/>
        <dbReference type="EC" id="2.7.7.7"/>
    </reaction>
</comment>
<evidence type="ECO:0000256" key="11">
    <source>
        <dbReference type="ARBA" id="ARBA00023204"/>
    </source>
</evidence>
<dbReference type="EC" id="2.7.7.7" evidence="13"/>
<evidence type="ECO:0000256" key="4">
    <source>
        <dbReference type="ARBA" id="ARBA00022695"/>
    </source>
</evidence>
<dbReference type="GO" id="GO:0000724">
    <property type="term" value="P:double-strand break repair via homologous recombination"/>
    <property type="evidence" value="ECO:0007669"/>
    <property type="project" value="TreeGrafter"/>
</dbReference>
<dbReference type="FunFam" id="1.10.287.690:FF:000002">
    <property type="entry name" value="DNA polymerase zeta"/>
    <property type="match status" value="1"/>
</dbReference>
<dbReference type="PANTHER" id="PTHR45812">
    <property type="entry name" value="DNA POLYMERASE ZETA CATALYTIC SUBUNIT"/>
    <property type="match status" value="1"/>
</dbReference>
<dbReference type="InterPro" id="IPR012337">
    <property type="entry name" value="RNaseH-like_sf"/>
</dbReference>